<dbReference type="PANTHER" id="PTHR43433">
    <property type="entry name" value="HYDROLASE, ALPHA/BETA FOLD FAMILY PROTEIN"/>
    <property type="match status" value="1"/>
</dbReference>
<accession>A0AA97AIU2</accession>
<dbReference type="GO" id="GO:0016787">
    <property type="term" value="F:hydrolase activity"/>
    <property type="evidence" value="ECO:0007669"/>
    <property type="project" value="UniProtKB-KW"/>
</dbReference>
<dbReference type="EMBL" id="CP053587">
    <property type="protein sequence ID" value="WNZ27060.1"/>
    <property type="molecule type" value="Genomic_DNA"/>
</dbReference>
<dbReference type="InterPro" id="IPR000073">
    <property type="entry name" value="AB_hydrolase_1"/>
</dbReference>
<gene>
    <name evidence="2" type="ORF">HJG54_29525</name>
</gene>
<dbReference type="Gene3D" id="3.40.50.1820">
    <property type="entry name" value="alpha/beta hydrolase"/>
    <property type="match status" value="1"/>
</dbReference>
<dbReference type="RefSeq" id="WP_316436666.1">
    <property type="nucleotide sequence ID" value="NZ_CP053587.1"/>
</dbReference>
<protein>
    <submittedName>
        <fullName evidence="2">Alpha/beta fold hydrolase</fullName>
    </submittedName>
</protein>
<dbReference type="AlphaFoldDB" id="A0AA97AIU2"/>
<keyword evidence="2" id="KW-0378">Hydrolase</keyword>
<proteinExistence type="predicted"/>
<evidence type="ECO:0000259" key="1">
    <source>
        <dbReference type="Pfam" id="PF00561"/>
    </source>
</evidence>
<feature type="domain" description="AB hydrolase-1" evidence="1">
    <location>
        <begin position="21"/>
        <end position="253"/>
    </location>
</feature>
<dbReference type="PRINTS" id="PR00111">
    <property type="entry name" value="ABHYDROLASE"/>
</dbReference>
<dbReference type="PRINTS" id="PR00412">
    <property type="entry name" value="EPOXHYDRLASE"/>
</dbReference>
<dbReference type="SUPFAM" id="SSF53474">
    <property type="entry name" value="alpha/beta-Hydrolases"/>
    <property type="match status" value="1"/>
</dbReference>
<dbReference type="Pfam" id="PF00561">
    <property type="entry name" value="Abhydrolase_1"/>
    <property type="match status" value="1"/>
</dbReference>
<reference evidence="2" key="1">
    <citation type="submission" date="2020-05" db="EMBL/GenBank/DDBJ databases">
        <authorList>
            <person name="Zhu T."/>
            <person name="Keshari N."/>
            <person name="Lu X."/>
        </authorList>
    </citation>
    <scope>NUCLEOTIDE SEQUENCE</scope>
    <source>
        <strain evidence="2">NK1-12</strain>
    </source>
</reference>
<name>A0AA97AIU2_9CYAN</name>
<dbReference type="InterPro" id="IPR050471">
    <property type="entry name" value="AB_hydrolase"/>
</dbReference>
<evidence type="ECO:0000313" key="2">
    <source>
        <dbReference type="EMBL" id="WNZ27060.1"/>
    </source>
</evidence>
<sequence>MPTIKLRGIDLYYETHGAGQPLVLIQGLGLDSGAWSAQITSLSRRHRIICFDNRGIGRTVAPEQLHSTSEMADDLIALLDALQIQRADILGFSLGGCIAQSLALRYPDRVNRLILVSTAAKFPALTLQVIQTWSSMLQEVRDGRMNPKLYIKAQLPWIFTDTFFQDHQQIETLIGDALAYPYQPTVTGFANQVAACVAHDSLKQLHQIQTPTLILVGEADLLTPVALAQTLSAKLPNAELKVIAGAGHNFFWEVSAAFNQAVLDFTSSEASD</sequence>
<dbReference type="InterPro" id="IPR029058">
    <property type="entry name" value="AB_hydrolase_fold"/>
</dbReference>
<dbReference type="PANTHER" id="PTHR43433:SF5">
    <property type="entry name" value="AB HYDROLASE-1 DOMAIN-CONTAINING PROTEIN"/>
    <property type="match status" value="1"/>
</dbReference>
<dbReference type="InterPro" id="IPR000639">
    <property type="entry name" value="Epox_hydrolase-like"/>
</dbReference>
<organism evidence="2">
    <name type="scientific">Leptolyngbya sp. NK1-12</name>
    <dbReference type="NCBI Taxonomy" id="2547451"/>
    <lineage>
        <taxon>Bacteria</taxon>
        <taxon>Bacillati</taxon>
        <taxon>Cyanobacteriota</taxon>
        <taxon>Cyanophyceae</taxon>
        <taxon>Leptolyngbyales</taxon>
        <taxon>Leptolyngbyaceae</taxon>
        <taxon>Leptolyngbya group</taxon>
        <taxon>Leptolyngbya</taxon>
    </lineage>
</organism>